<dbReference type="InterPro" id="IPR040536">
    <property type="entry name" value="ASPCH"/>
</dbReference>
<evidence type="ECO:0000259" key="2">
    <source>
        <dbReference type="Pfam" id="PF18492"/>
    </source>
</evidence>
<sequence>MKKLAVFAVPFLLVAMNIHAEADLPIEDQKIQSELQGNSAPAANSFSMFIQSAVASYRGMVINANQELFIQDSDGEKNSSSELYSGQNIMLADTSQMARVTGAIIVKLDQGVDHTTLLDSATVGNILVVADGLIIVQYAAHVNLLEMKQMIQQKQGVLDVNYDLATMKNMRM</sequence>
<evidence type="ECO:0000256" key="1">
    <source>
        <dbReference type="SAM" id="SignalP"/>
    </source>
</evidence>
<name>A0A2V1GWJ7_9GAMM</name>
<keyword evidence="1" id="KW-0732">Signal</keyword>
<dbReference type="Proteomes" id="UP000244906">
    <property type="component" value="Unassembled WGS sequence"/>
</dbReference>
<dbReference type="RefSeq" id="WP_116686452.1">
    <property type="nucleotide sequence ID" value="NZ_CAWNYD010000002.1"/>
</dbReference>
<keyword evidence="4" id="KW-1185">Reference proteome</keyword>
<comment type="caution">
    <text evidence="3">The sequence shown here is derived from an EMBL/GenBank/DDBJ whole genome shotgun (WGS) entry which is preliminary data.</text>
</comment>
<reference evidence="3 4" key="1">
    <citation type="submission" date="2018-04" db="EMBL/GenBank/DDBJ databases">
        <title>Thalassorhabdus spongiae gen. nov., sp. nov., isolated from a marine sponge in South-West Iceland.</title>
        <authorList>
            <person name="Knobloch S."/>
            <person name="Daussin A."/>
            <person name="Johannsson R."/>
            <person name="Marteinsson V.T."/>
        </authorList>
    </citation>
    <scope>NUCLEOTIDE SEQUENCE [LARGE SCALE GENOMIC DNA]</scope>
    <source>
        <strain evidence="3 4">Hp12</strain>
    </source>
</reference>
<feature type="chain" id="PRO_5016085476" description="ASP external chaperone domain-containing protein" evidence="1">
    <location>
        <begin position="21"/>
        <end position="172"/>
    </location>
</feature>
<feature type="signal peptide" evidence="1">
    <location>
        <begin position="1"/>
        <end position="20"/>
    </location>
</feature>
<protein>
    <recommendedName>
        <fullName evidence="2">ASP external chaperone domain-containing protein</fullName>
    </recommendedName>
</protein>
<evidence type="ECO:0000313" key="3">
    <source>
        <dbReference type="EMBL" id="PVZ70380.1"/>
    </source>
</evidence>
<accession>A0A2V1GWJ7</accession>
<gene>
    <name evidence="3" type="ORF">DC094_07240</name>
</gene>
<proteinExistence type="predicted"/>
<organism evidence="3 4">
    <name type="scientific">Pelagibaculum spongiae</name>
    <dbReference type="NCBI Taxonomy" id="2080658"/>
    <lineage>
        <taxon>Bacteria</taxon>
        <taxon>Pseudomonadati</taxon>
        <taxon>Pseudomonadota</taxon>
        <taxon>Gammaproteobacteria</taxon>
        <taxon>Oceanospirillales</taxon>
        <taxon>Pelagibaculum</taxon>
    </lineage>
</organism>
<dbReference type="AlphaFoldDB" id="A0A2V1GWJ7"/>
<feature type="domain" description="ASP external chaperone" evidence="2">
    <location>
        <begin position="73"/>
        <end position="169"/>
    </location>
</feature>
<dbReference type="Pfam" id="PF18492">
    <property type="entry name" value="ORF_2_N"/>
    <property type="match status" value="1"/>
</dbReference>
<evidence type="ECO:0000313" key="4">
    <source>
        <dbReference type="Proteomes" id="UP000244906"/>
    </source>
</evidence>
<dbReference type="EMBL" id="QDDL01000002">
    <property type="protein sequence ID" value="PVZ70380.1"/>
    <property type="molecule type" value="Genomic_DNA"/>
</dbReference>